<name>A0A8X6HE84_TRICU</name>
<dbReference type="GO" id="GO:0044774">
    <property type="term" value="P:mitotic DNA integrity checkpoint signaling"/>
    <property type="evidence" value="ECO:0007669"/>
    <property type="project" value="TreeGrafter"/>
</dbReference>
<dbReference type="GO" id="GO:0003690">
    <property type="term" value="F:double-stranded DNA binding"/>
    <property type="evidence" value="ECO:0007669"/>
    <property type="project" value="TreeGrafter"/>
</dbReference>
<dbReference type="GO" id="GO:0015074">
    <property type="term" value="P:DNA integration"/>
    <property type="evidence" value="ECO:0007669"/>
    <property type="project" value="TreeGrafter"/>
</dbReference>
<dbReference type="OrthoDB" id="6431778at2759"/>
<evidence type="ECO:0000313" key="3">
    <source>
        <dbReference type="Proteomes" id="UP000887116"/>
    </source>
</evidence>
<dbReference type="PANTHER" id="PTHR46060">
    <property type="entry name" value="MARINER MOS1 TRANSPOSASE-LIKE PROTEIN"/>
    <property type="match status" value="1"/>
</dbReference>
<evidence type="ECO:0000313" key="2">
    <source>
        <dbReference type="EMBL" id="GFR22112.1"/>
    </source>
</evidence>
<dbReference type="AlphaFoldDB" id="A0A8X6HE84"/>
<dbReference type="GO" id="GO:0005634">
    <property type="term" value="C:nucleus"/>
    <property type="evidence" value="ECO:0007669"/>
    <property type="project" value="TreeGrafter"/>
</dbReference>
<dbReference type="Proteomes" id="UP000887116">
    <property type="component" value="Unassembled WGS sequence"/>
</dbReference>
<dbReference type="GO" id="GO:0046975">
    <property type="term" value="F:histone H3K36 methyltransferase activity"/>
    <property type="evidence" value="ECO:0007669"/>
    <property type="project" value="TreeGrafter"/>
</dbReference>
<dbReference type="InterPro" id="IPR052709">
    <property type="entry name" value="Transposase-MT_Hybrid"/>
</dbReference>
<evidence type="ECO:0000259" key="1">
    <source>
        <dbReference type="Pfam" id="PF17906"/>
    </source>
</evidence>
<keyword evidence="3" id="KW-1185">Reference proteome</keyword>
<reference evidence="2" key="1">
    <citation type="submission" date="2020-07" db="EMBL/GenBank/DDBJ databases">
        <title>Multicomponent nature underlies the extraordinary mechanical properties of spider dragline silk.</title>
        <authorList>
            <person name="Kono N."/>
            <person name="Nakamura H."/>
            <person name="Mori M."/>
            <person name="Yoshida Y."/>
            <person name="Ohtoshi R."/>
            <person name="Malay A.D."/>
            <person name="Moran D.A.P."/>
            <person name="Tomita M."/>
            <person name="Numata K."/>
            <person name="Arakawa K."/>
        </authorList>
    </citation>
    <scope>NUCLEOTIDE SEQUENCE</scope>
</reference>
<proteinExistence type="predicted"/>
<gene>
    <name evidence="2" type="primary">g.131382</name>
    <name evidence="2" type="ORF">TNCT_518491</name>
</gene>
<dbReference type="PANTHER" id="PTHR46060:SF2">
    <property type="entry name" value="HISTONE-LYSINE N-METHYLTRANSFERASE SETMAR"/>
    <property type="match status" value="1"/>
</dbReference>
<dbReference type="GO" id="GO:0031297">
    <property type="term" value="P:replication fork processing"/>
    <property type="evidence" value="ECO:0007669"/>
    <property type="project" value="TreeGrafter"/>
</dbReference>
<accession>A0A8X6HE84</accession>
<dbReference type="GO" id="GO:0000729">
    <property type="term" value="P:DNA double-strand break processing"/>
    <property type="evidence" value="ECO:0007669"/>
    <property type="project" value="TreeGrafter"/>
</dbReference>
<dbReference type="GO" id="GO:0000793">
    <property type="term" value="C:condensed chromosome"/>
    <property type="evidence" value="ECO:0007669"/>
    <property type="project" value="TreeGrafter"/>
</dbReference>
<organism evidence="2 3">
    <name type="scientific">Trichonephila clavata</name>
    <name type="common">Joro spider</name>
    <name type="synonym">Nephila clavata</name>
    <dbReference type="NCBI Taxonomy" id="2740835"/>
    <lineage>
        <taxon>Eukaryota</taxon>
        <taxon>Metazoa</taxon>
        <taxon>Ecdysozoa</taxon>
        <taxon>Arthropoda</taxon>
        <taxon>Chelicerata</taxon>
        <taxon>Arachnida</taxon>
        <taxon>Araneae</taxon>
        <taxon>Araneomorphae</taxon>
        <taxon>Entelegynae</taxon>
        <taxon>Araneoidea</taxon>
        <taxon>Nephilidae</taxon>
        <taxon>Trichonephila</taxon>
    </lineage>
</organism>
<dbReference type="GO" id="GO:0044547">
    <property type="term" value="F:DNA topoisomerase binding"/>
    <property type="evidence" value="ECO:0007669"/>
    <property type="project" value="TreeGrafter"/>
</dbReference>
<dbReference type="EMBL" id="BMAO01028114">
    <property type="protein sequence ID" value="GFR22112.1"/>
    <property type="molecule type" value="Genomic_DNA"/>
</dbReference>
<dbReference type="GO" id="GO:0006303">
    <property type="term" value="P:double-strand break repair via nonhomologous end joining"/>
    <property type="evidence" value="ECO:0007669"/>
    <property type="project" value="TreeGrafter"/>
</dbReference>
<protein>
    <submittedName>
        <fullName evidence="2">Mariner Mos1 transposase</fullName>
    </submittedName>
</protein>
<dbReference type="GO" id="GO:0003697">
    <property type="term" value="F:single-stranded DNA binding"/>
    <property type="evidence" value="ECO:0007669"/>
    <property type="project" value="TreeGrafter"/>
</dbReference>
<comment type="caution">
    <text evidence="2">The sequence shown here is derived from an EMBL/GenBank/DDBJ whole genome shotgun (WGS) entry which is preliminary data.</text>
</comment>
<dbReference type="GO" id="GO:0000014">
    <property type="term" value="F:single-stranded DNA endodeoxyribonuclease activity"/>
    <property type="evidence" value="ECO:0007669"/>
    <property type="project" value="TreeGrafter"/>
</dbReference>
<dbReference type="GO" id="GO:0035861">
    <property type="term" value="C:site of double-strand break"/>
    <property type="evidence" value="ECO:0007669"/>
    <property type="project" value="TreeGrafter"/>
</dbReference>
<dbReference type="GO" id="GO:0042800">
    <property type="term" value="F:histone H3K4 methyltransferase activity"/>
    <property type="evidence" value="ECO:0007669"/>
    <property type="project" value="TreeGrafter"/>
</dbReference>
<dbReference type="InterPro" id="IPR041426">
    <property type="entry name" value="Mos1_HTH"/>
</dbReference>
<sequence>MSCLNFNFVPEKEHLKYTLFFLFNQKKKAVERHRLLVDTYGESTPWIRTCETWFRQFKSGDFTLKDSECSGRPSSCKNEQLQS</sequence>
<feature type="domain" description="Mos1 transposase HTH" evidence="1">
    <location>
        <begin position="12"/>
        <end position="61"/>
    </location>
</feature>
<dbReference type="Gene3D" id="1.10.10.1450">
    <property type="match status" value="1"/>
</dbReference>
<dbReference type="Pfam" id="PF17906">
    <property type="entry name" value="HTH_48"/>
    <property type="match status" value="1"/>
</dbReference>